<name>A0AAJ1FJ37_9HYPH</name>
<dbReference type="InterPro" id="IPR025484">
    <property type="entry name" value="DUF4376"/>
</dbReference>
<reference evidence="2" key="1">
    <citation type="submission" date="2022-06" db="EMBL/GenBank/DDBJ databases">
        <authorList>
            <person name="Sun Q."/>
        </authorList>
    </citation>
    <scope>NUCLEOTIDE SEQUENCE</scope>
    <source>
        <strain evidence="2">S101</strain>
    </source>
</reference>
<dbReference type="Proteomes" id="UP001155380">
    <property type="component" value="Unassembled WGS sequence"/>
</dbReference>
<sequence>MRMYHNGKTFDVAAADLAAIGLGPVEHIPTASDVNIERDRRISAGTTFTVVGYGGIPVTGRERDQIVLGTMLQRAQALKASGSTAASLVLRDAGNITHQLTPDQAIDLVSQGVAWIEATMQVSWDMKDGVGAFADGIPSDYTDDRHWF</sequence>
<gene>
    <name evidence="2" type="ORF">NBH21_12850</name>
</gene>
<proteinExistence type="predicted"/>
<protein>
    <recommendedName>
        <fullName evidence="1">DUF4376 domain-containing protein</fullName>
    </recommendedName>
</protein>
<dbReference type="Pfam" id="PF14301">
    <property type="entry name" value="DUF4376"/>
    <property type="match status" value="1"/>
</dbReference>
<comment type="caution">
    <text evidence="2">The sequence shown here is derived from an EMBL/GenBank/DDBJ whole genome shotgun (WGS) entry which is preliminary data.</text>
</comment>
<evidence type="ECO:0000313" key="3">
    <source>
        <dbReference type="Proteomes" id="UP001155380"/>
    </source>
</evidence>
<accession>A0AAJ1FJ37</accession>
<organism evidence="2 3">
    <name type="scientific">Ciceribacter sichuanensis</name>
    <dbReference type="NCBI Taxonomy" id="2949647"/>
    <lineage>
        <taxon>Bacteria</taxon>
        <taxon>Pseudomonadati</taxon>
        <taxon>Pseudomonadota</taxon>
        <taxon>Alphaproteobacteria</taxon>
        <taxon>Hyphomicrobiales</taxon>
        <taxon>Rhizobiaceae</taxon>
        <taxon>Ciceribacter</taxon>
    </lineage>
</organism>
<dbReference type="RefSeq" id="WP_250913326.1">
    <property type="nucleotide sequence ID" value="NZ_JAMXLX010000003.1"/>
</dbReference>
<dbReference type="EMBL" id="JAMXLX010000003">
    <property type="protein sequence ID" value="MCO5957666.1"/>
    <property type="molecule type" value="Genomic_DNA"/>
</dbReference>
<dbReference type="AlphaFoldDB" id="A0AAJ1FJ37"/>
<evidence type="ECO:0000313" key="2">
    <source>
        <dbReference type="EMBL" id="MCO5957666.1"/>
    </source>
</evidence>
<evidence type="ECO:0000259" key="1">
    <source>
        <dbReference type="Pfam" id="PF14301"/>
    </source>
</evidence>
<feature type="domain" description="DUF4376" evidence="1">
    <location>
        <begin position="32"/>
        <end position="132"/>
    </location>
</feature>